<evidence type="ECO:0000313" key="3">
    <source>
        <dbReference type="Proteomes" id="UP000789901"/>
    </source>
</evidence>
<name>A0ABN7VRE4_GIGMA</name>
<accession>A0ABN7VRE4</accession>
<protein>
    <submittedName>
        <fullName evidence="2">42382_t:CDS:1</fullName>
    </submittedName>
</protein>
<feature type="compositionally biased region" description="Basic and acidic residues" evidence="1">
    <location>
        <begin position="27"/>
        <end position="47"/>
    </location>
</feature>
<keyword evidence="3" id="KW-1185">Reference proteome</keyword>
<gene>
    <name evidence="2" type="ORF">GMARGA_LOCUS21909</name>
</gene>
<comment type="caution">
    <text evidence="2">The sequence shown here is derived from an EMBL/GenBank/DDBJ whole genome shotgun (WGS) entry which is preliminary data.</text>
</comment>
<dbReference type="Proteomes" id="UP000789901">
    <property type="component" value="Unassembled WGS sequence"/>
</dbReference>
<sequence length="56" mass="6407">MELYFIRDSSLDIVNGMQGEFSDSDGEPTHFDESTPTTKDNRNDEKINNANIIRDL</sequence>
<evidence type="ECO:0000313" key="2">
    <source>
        <dbReference type="EMBL" id="CAG8795079.1"/>
    </source>
</evidence>
<reference evidence="2 3" key="1">
    <citation type="submission" date="2021-06" db="EMBL/GenBank/DDBJ databases">
        <authorList>
            <person name="Kallberg Y."/>
            <person name="Tangrot J."/>
            <person name="Rosling A."/>
        </authorList>
    </citation>
    <scope>NUCLEOTIDE SEQUENCE [LARGE SCALE GENOMIC DNA]</scope>
    <source>
        <strain evidence="2 3">120-4 pot B 10/14</strain>
    </source>
</reference>
<proteinExistence type="predicted"/>
<dbReference type="EMBL" id="CAJVQB010020677">
    <property type="protein sequence ID" value="CAG8795079.1"/>
    <property type="molecule type" value="Genomic_DNA"/>
</dbReference>
<evidence type="ECO:0000256" key="1">
    <source>
        <dbReference type="SAM" id="MobiDB-lite"/>
    </source>
</evidence>
<feature type="region of interest" description="Disordered" evidence="1">
    <location>
        <begin position="17"/>
        <end position="56"/>
    </location>
</feature>
<organism evidence="2 3">
    <name type="scientific">Gigaspora margarita</name>
    <dbReference type="NCBI Taxonomy" id="4874"/>
    <lineage>
        <taxon>Eukaryota</taxon>
        <taxon>Fungi</taxon>
        <taxon>Fungi incertae sedis</taxon>
        <taxon>Mucoromycota</taxon>
        <taxon>Glomeromycotina</taxon>
        <taxon>Glomeromycetes</taxon>
        <taxon>Diversisporales</taxon>
        <taxon>Gigasporaceae</taxon>
        <taxon>Gigaspora</taxon>
    </lineage>
</organism>